<name>A0AAV0AHP9_PHAPC</name>
<proteinExistence type="predicted"/>
<dbReference type="Proteomes" id="UP001153365">
    <property type="component" value="Unassembled WGS sequence"/>
</dbReference>
<evidence type="ECO:0000313" key="3">
    <source>
        <dbReference type="EMBL" id="CAH7667920.1"/>
    </source>
</evidence>
<evidence type="ECO:0000256" key="1">
    <source>
        <dbReference type="ARBA" id="ARBA00022729"/>
    </source>
</evidence>
<dbReference type="InterPro" id="IPR050955">
    <property type="entry name" value="Plant_Biomass_Hydrol_Est"/>
</dbReference>
<dbReference type="Gene3D" id="3.40.50.1820">
    <property type="entry name" value="alpha/beta hydrolase"/>
    <property type="match status" value="1"/>
</dbReference>
<dbReference type="EMBL" id="CALTRL010000399">
    <property type="protein sequence ID" value="CAH7667920.1"/>
    <property type="molecule type" value="Genomic_DNA"/>
</dbReference>
<keyword evidence="4" id="KW-1185">Reference proteome</keyword>
<keyword evidence="2 3" id="KW-0378">Hydrolase</keyword>
<dbReference type="AlphaFoldDB" id="A0AAV0AHP9"/>
<comment type="caution">
    <text evidence="3">The sequence shown here is derived from an EMBL/GenBank/DDBJ whole genome shotgun (WGS) entry which is preliminary data.</text>
</comment>
<gene>
    <name evidence="3" type="ORF">PPACK8108_LOCUS2362</name>
</gene>
<protein>
    <submittedName>
        <fullName evidence="3">Alpha/Beta hydrolase protein</fullName>
    </submittedName>
</protein>
<evidence type="ECO:0000313" key="4">
    <source>
        <dbReference type="Proteomes" id="UP001153365"/>
    </source>
</evidence>
<dbReference type="InterPro" id="IPR029058">
    <property type="entry name" value="AB_hydrolase_fold"/>
</dbReference>
<dbReference type="PANTHER" id="PTHR43037:SF5">
    <property type="entry name" value="FERULOYL ESTERASE"/>
    <property type="match status" value="1"/>
</dbReference>
<reference evidence="3" key="1">
    <citation type="submission" date="2022-06" db="EMBL/GenBank/DDBJ databases">
        <authorList>
            <consortium name="SYNGENTA / RWTH Aachen University"/>
        </authorList>
    </citation>
    <scope>NUCLEOTIDE SEQUENCE</scope>
</reference>
<dbReference type="PANTHER" id="PTHR43037">
    <property type="entry name" value="UNNAMED PRODUCT-RELATED"/>
    <property type="match status" value="1"/>
</dbReference>
<dbReference type="SUPFAM" id="SSF53474">
    <property type="entry name" value="alpha/beta-Hydrolases"/>
    <property type="match status" value="1"/>
</dbReference>
<organism evidence="3 4">
    <name type="scientific">Phakopsora pachyrhizi</name>
    <name type="common">Asian soybean rust disease fungus</name>
    <dbReference type="NCBI Taxonomy" id="170000"/>
    <lineage>
        <taxon>Eukaryota</taxon>
        <taxon>Fungi</taxon>
        <taxon>Dikarya</taxon>
        <taxon>Basidiomycota</taxon>
        <taxon>Pucciniomycotina</taxon>
        <taxon>Pucciniomycetes</taxon>
        <taxon>Pucciniales</taxon>
        <taxon>Phakopsoraceae</taxon>
        <taxon>Phakopsora</taxon>
    </lineage>
</organism>
<keyword evidence="1" id="KW-0732">Signal</keyword>
<evidence type="ECO:0000256" key="2">
    <source>
        <dbReference type="ARBA" id="ARBA00022801"/>
    </source>
</evidence>
<accession>A0AAV0AHP9</accession>
<dbReference type="GO" id="GO:0016787">
    <property type="term" value="F:hydrolase activity"/>
    <property type="evidence" value="ECO:0007669"/>
    <property type="project" value="UniProtKB-KW"/>
</dbReference>
<sequence length="352" mass="38388">MSKLSMQGQVIDVEIKAQSPIPIVTDDCAKDSKKKSCSGSERPVSFFIPDSVRDKRNTPLLIAFHGSTENGSIFRTRTTGYGYDQLACEFGFIVAYPSGYKGNWNDSRKAVSYPAKVENVDDIEFTKLIIEYASTNWHTSPQKTLIAGYSNGGHLCYRLILELGSEYIAGAAIHCANLPTDDNSDCKPIPLDSVPVVIFNGTADPVNPWSGGEVSLSHSAAPSGSVGSRGSHRSALETADYLAARFLQTGHDLEMEEIEDLDEIQDVRQFRDPVNGHVLVKLVAMIGEGHYVPVAAGEKKALVIGPRRGAIHAPREATKFFFSNIPELKSEVLTKSRASLETVFSDLSIISY</sequence>